<evidence type="ECO:0000313" key="2">
    <source>
        <dbReference type="Proteomes" id="UP000199423"/>
    </source>
</evidence>
<proteinExistence type="predicted"/>
<name>A0A1I7NF54_9HYPH</name>
<dbReference type="EMBL" id="FPCH01000002">
    <property type="protein sequence ID" value="SFV33291.1"/>
    <property type="molecule type" value="Genomic_DNA"/>
</dbReference>
<accession>A0A1I7NF54</accession>
<dbReference type="STRING" id="51670.SAMN04488557_1908"/>
<dbReference type="Proteomes" id="UP000199423">
    <property type="component" value="Unassembled WGS sequence"/>
</dbReference>
<sequence length="51" mass="5432">MAPSGIRLPAIFADSASAPAGCSETSRLMKSAPYPKRELLKLCARIGYTPH</sequence>
<organism evidence="1 2">
    <name type="scientific">Hyphomicrobium facile</name>
    <dbReference type="NCBI Taxonomy" id="51670"/>
    <lineage>
        <taxon>Bacteria</taxon>
        <taxon>Pseudomonadati</taxon>
        <taxon>Pseudomonadota</taxon>
        <taxon>Alphaproteobacteria</taxon>
        <taxon>Hyphomicrobiales</taxon>
        <taxon>Hyphomicrobiaceae</taxon>
        <taxon>Hyphomicrobium</taxon>
    </lineage>
</organism>
<evidence type="ECO:0000313" key="1">
    <source>
        <dbReference type="EMBL" id="SFV33291.1"/>
    </source>
</evidence>
<gene>
    <name evidence="1" type="ORF">SAMN04488557_1908</name>
</gene>
<keyword evidence="2" id="KW-1185">Reference proteome</keyword>
<dbReference type="AlphaFoldDB" id="A0A1I7NF54"/>
<reference evidence="2" key="1">
    <citation type="submission" date="2016-10" db="EMBL/GenBank/DDBJ databases">
        <authorList>
            <person name="Varghese N."/>
            <person name="Submissions S."/>
        </authorList>
    </citation>
    <scope>NUCLEOTIDE SEQUENCE [LARGE SCALE GENOMIC DNA]</scope>
    <source>
        <strain evidence="2">DSM 1565</strain>
    </source>
</reference>
<protein>
    <submittedName>
        <fullName evidence="1">Uncharacterized protein</fullName>
    </submittedName>
</protein>
<dbReference type="RefSeq" id="WP_177228105.1">
    <property type="nucleotide sequence ID" value="NZ_FPCH01000002.1"/>
</dbReference>